<dbReference type="Pfam" id="PF01996">
    <property type="entry name" value="F420_ligase"/>
    <property type="match status" value="1"/>
</dbReference>
<sequence length="249" mass="28308">MQIKVVKTRIFREHEELIPFIFKYIKKLPEKSVLVITSKIVALSEGRTREIDLSVPHDKMREQIIRSESEYMLRTKYTWLTIKDGVVMSSAGIDESNADGKVILLPKNSFRAAADLRSALKKKYKVKNLGVLITDSRLFPLRAGIVGAAIGYAGFKGVRDYRGSPDIFGRLLKLSRTDVADSLATAAVLVMGEGKEQQPLAVITEPPVEFAEKVNKKELMIDPREDMYQPLFEKIKKIRKIKAKNYYKF</sequence>
<gene>
    <name evidence="2" type="ORF">UX31_C0007G0011</name>
</gene>
<comment type="caution">
    <text evidence="2">The sequence shown here is derived from an EMBL/GenBank/DDBJ whole genome shotgun (WGS) entry which is preliminary data.</text>
</comment>
<dbReference type="GO" id="GO:0052618">
    <property type="term" value="F:coenzyme F420-0:L-glutamate ligase activity"/>
    <property type="evidence" value="ECO:0007669"/>
    <property type="project" value="TreeGrafter"/>
</dbReference>
<name>A0A0G1RM69_9BACT</name>
<dbReference type="Proteomes" id="UP000034107">
    <property type="component" value="Unassembled WGS sequence"/>
</dbReference>
<dbReference type="PANTHER" id="PTHR47917">
    <property type="match status" value="1"/>
</dbReference>
<dbReference type="EMBL" id="LCLS01000007">
    <property type="protein sequence ID" value="KKU22025.1"/>
    <property type="molecule type" value="Genomic_DNA"/>
</dbReference>
<accession>A0A0G1RM69</accession>
<organism evidence="2 3">
    <name type="scientific">Candidatus Nomurabacteria bacterium GW2011_GWA1_46_11</name>
    <dbReference type="NCBI Taxonomy" id="1618732"/>
    <lineage>
        <taxon>Bacteria</taxon>
        <taxon>Candidatus Nomuraibacteriota</taxon>
    </lineage>
</organism>
<dbReference type="Gene3D" id="3.30.1330.100">
    <property type="entry name" value="CofE-like"/>
    <property type="match status" value="1"/>
</dbReference>
<dbReference type="AlphaFoldDB" id="A0A0G1RM69"/>
<dbReference type="PANTHER" id="PTHR47917:SF1">
    <property type="entry name" value="COENZYME F420:L-GLUTAMATE LIGASE"/>
    <property type="match status" value="1"/>
</dbReference>
<dbReference type="InterPro" id="IPR002847">
    <property type="entry name" value="F420-0_gamma-glut_ligase-dom"/>
</dbReference>
<dbReference type="Gene3D" id="3.90.1660.10">
    <property type="entry name" value="CofE-like domain"/>
    <property type="match status" value="1"/>
</dbReference>
<feature type="domain" description="Coenzyme F420:L-glutamate ligase-like" evidence="1">
    <location>
        <begin position="6"/>
        <end position="203"/>
    </location>
</feature>
<dbReference type="SUPFAM" id="SSF144010">
    <property type="entry name" value="CofE-like"/>
    <property type="match status" value="1"/>
</dbReference>
<protein>
    <recommendedName>
        <fullName evidence="1">Coenzyme F420:L-glutamate ligase-like domain-containing protein</fullName>
    </recommendedName>
</protein>
<proteinExistence type="predicted"/>
<evidence type="ECO:0000313" key="2">
    <source>
        <dbReference type="EMBL" id="KKU22025.1"/>
    </source>
</evidence>
<evidence type="ECO:0000313" key="3">
    <source>
        <dbReference type="Proteomes" id="UP000034107"/>
    </source>
</evidence>
<reference evidence="2 3" key="1">
    <citation type="journal article" date="2015" name="Nature">
        <title>rRNA introns, odd ribosomes, and small enigmatic genomes across a large radiation of phyla.</title>
        <authorList>
            <person name="Brown C.T."/>
            <person name="Hug L.A."/>
            <person name="Thomas B.C."/>
            <person name="Sharon I."/>
            <person name="Castelle C.J."/>
            <person name="Singh A."/>
            <person name="Wilkins M.J."/>
            <person name="Williams K.H."/>
            <person name="Banfield J.F."/>
        </authorList>
    </citation>
    <scope>NUCLEOTIDE SEQUENCE [LARGE SCALE GENOMIC DNA]</scope>
</reference>
<evidence type="ECO:0000259" key="1">
    <source>
        <dbReference type="Pfam" id="PF01996"/>
    </source>
</evidence>